<evidence type="ECO:0000313" key="2">
    <source>
        <dbReference type="EMBL" id="OIR12935.1"/>
    </source>
</evidence>
<dbReference type="Proteomes" id="UP000182853">
    <property type="component" value="Unassembled WGS sequence"/>
</dbReference>
<proteinExistence type="predicted"/>
<evidence type="ECO:0000256" key="1">
    <source>
        <dbReference type="SAM" id="Phobius"/>
    </source>
</evidence>
<keyword evidence="1" id="KW-0472">Membrane</keyword>
<keyword evidence="1" id="KW-1133">Transmembrane helix</keyword>
<accession>A0A1J5SWR6</accession>
<sequence length="66" mass="6922">MNEKLRAALPLLVLGCGCYAGAALGWTFGVGASSAVLLWLFSMYPLLVLVGAGLLAAGWIRWRQGA</sequence>
<comment type="caution">
    <text evidence="2">The sequence shown here is derived from an EMBL/GenBank/DDBJ whole genome shotgun (WGS) entry which is preliminary data.</text>
</comment>
<protein>
    <submittedName>
        <fullName evidence="2">Uncharacterized protein</fullName>
    </submittedName>
</protein>
<dbReference type="PROSITE" id="PS51257">
    <property type="entry name" value="PROKAR_LIPOPROTEIN"/>
    <property type="match status" value="1"/>
</dbReference>
<name>A0A1J5SWR6_9ARCH</name>
<feature type="transmembrane region" description="Helical" evidence="1">
    <location>
        <begin position="35"/>
        <end position="60"/>
    </location>
</feature>
<evidence type="ECO:0000313" key="3">
    <source>
        <dbReference type="Proteomes" id="UP000182853"/>
    </source>
</evidence>
<keyword evidence="1" id="KW-0812">Transmembrane</keyword>
<reference evidence="2 3" key="1">
    <citation type="submission" date="2016-08" db="EMBL/GenBank/DDBJ databases">
        <title>New Insights into Marine Group III Euryarchaeota, from dark to light.</title>
        <authorList>
            <person name="Haro-Moreno J.M."/>
            <person name="Rodriguez-Valera F."/>
            <person name="Lopez-Garcia P."/>
            <person name="Moreira D."/>
            <person name="Martin-Cuadrado A.B."/>
        </authorList>
    </citation>
    <scope>NUCLEOTIDE SEQUENCE [LARGE SCALE GENOMIC DNA]</scope>
    <source>
        <strain evidence="2">CG-Bathy2</strain>
    </source>
</reference>
<organism evidence="2 3">
    <name type="scientific">Marine Group III euryarchaeote CG-Bathy2</name>
    <dbReference type="NCBI Taxonomy" id="1889002"/>
    <lineage>
        <taxon>Archaea</taxon>
        <taxon>Methanobacteriati</taxon>
        <taxon>Thermoplasmatota</taxon>
        <taxon>Thermoplasmata</taxon>
        <taxon>Candidatus Thermoprofundales</taxon>
    </lineage>
</organism>
<dbReference type="EMBL" id="MIYT01000002">
    <property type="protein sequence ID" value="OIR12935.1"/>
    <property type="molecule type" value="Genomic_DNA"/>
</dbReference>
<gene>
    <name evidence="2" type="ORF">BEU05_02825</name>
</gene>
<dbReference type="AlphaFoldDB" id="A0A1J5SWR6"/>